<evidence type="ECO:0000313" key="1">
    <source>
        <dbReference type="EMBL" id="OPJ70826.1"/>
    </source>
</evidence>
<dbReference type="AlphaFoldDB" id="A0A1V4JFA2"/>
<name>A0A1V4JFA2_PATFA</name>
<sequence length="89" mass="9507">MSTGGQSLRAEDSPVVNTLRDWPSAPENKLSLHKKLSLVIQSPFKTGTSGICANPLLKPCSHDTASFSHPGLYARPESCQQGMDQLALG</sequence>
<keyword evidence="2" id="KW-1185">Reference proteome</keyword>
<gene>
    <name evidence="1" type="ORF">AV530_017187</name>
</gene>
<protein>
    <submittedName>
        <fullName evidence="1">Uncharacterized protein</fullName>
    </submittedName>
</protein>
<evidence type="ECO:0000313" key="2">
    <source>
        <dbReference type="Proteomes" id="UP000190648"/>
    </source>
</evidence>
<dbReference type="EMBL" id="LSYS01007721">
    <property type="protein sequence ID" value="OPJ70826.1"/>
    <property type="molecule type" value="Genomic_DNA"/>
</dbReference>
<comment type="caution">
    <text evidence="1">The sequence shown here is derived from an EMBL/GenBank/DDBJ whole genome shotgun (WGS) entry which is preliminary data.</text>
</comment>
<reference evidence="1 2" key="1">
    <citation type="submission" date="2016-02" db="EMBL/GenBank/DDBJ databases">
        <title>Band-tailed pigeon sequencing and assembly.</title>
        <authorList>
            <person name="Soares A.E."/>
            <person name="Novak B.J."/>
            <person name="Rice E.S."/>
            <person name="O'Connell B."/>
            <person name="Chang D."/>
            <person name="Weber S."/>
            <person name="Shapiro B."/>
        </authorList>
    </citation>
    <scope>NUCLEOTIDE SEQUENCE [LARGE SCALE GENOMIC DNA]</scope>
    <source>
        <strain evidence="1">BTP2013</strain>
        <tissue evidence="1">Blood</tissue>
    </source>
</reference>
<accession>A0A1V4JFA2</accession>
<proteinExistence type="predicted"/>
<dbReference type="Proteomes" id="UP000190648">
    <property type="component" value="Unassembled WGS sequence"/>
</dbReference>
<organism evidence="1 2">
    <name type="scientific">Patagioenas fasciata monilis</name>
    <dbReference type="NCBI Taxonomy" id="372326"/>
    <lineage>
        <taxon>Eukaryota</taxon>
        <taxon>Metazoa</taxon>
        <taxon>Chordata</taxon>
        <taxon>Craniata</taxon>
        <taxon>Vertebrata</taxon>
        <taxon>Euteleostomi</taxon>
        <taxon>Archelosauria</taxon>
        <taxon>Archosauria</taxon>
        <taxon>Dinosauria</taxon>
        <taxon>Saurischia</taxon>
        <taxon>Theropoda</taxon>
        <taxon>Coelurosauria</taxon>
        <taxon>Aves</taxon>
        <taxon>Neognathae</taxon>
        <taxon>Neoaves</taxon>
        <taxon>Columbimorphae</taxon>
        <taxon>Columbiformes</taxon>
        <taxon>Columbidae</taxon>
        <taxon>Patagioenas</taxon>
    </lineage>
</organism>